<keyword evidence="2" id="KW-0812">Transmembrane</keyword>
<dbReference type="SUPFAM" id="SSF50199">
    <property type="entry name" value="Staphylococcal nuclease"/>
    <property type="match status" value="1"/>
</dbReference>
<evidence type="ECO:0000256" key="1">
    <source>
        <dbReference type="SAM" id="MobiDB-lite"/>
    </source>
</evidence>
<comment type="caution">
    <text evidence="3">The sequence shown here is derived from an EMBL/GenBank/DDBJ whole genome shotgun (WGS) entry which is preliminary data.</text>
</comment>
<keyword evidence="2" id="KW-1133">Transmembrane helix</keyword>
<evidence type="ECO:0008006" key="5">
    <source>
        <dbReference type="Google" id="ProtNLM"/>
    </source>
</evidence>
<feature type="region of interest" description="Disordered" evidence="1">
    <location>
        <begin position="250"/>
        <end position="322"/>
    </location>
</feature>
<feature type="compositionally biased region" description="Polar residues" evidence="1">
    <location>
        <begin position="281"/>
        <end position="301"/>
    </location>
</feature>
<proteinExistence type="predicted"/>
<evidence type="ECO:0000313" key="3">
    <source>
        <dbReference type="EMBL" id="RAK25450.1"/>
    </source>
</evidence>
<sequence>MDCPYSLGKPVMNKVRKNHSVALFRGLAIIVGAALVGVFVAPFYGGLERGGPMVETTTLPDADGANAAENIASQNNIAVEQFDYTEPELDTSSQTPTAPNAAEGVENDTEKKDTEQEGALISDEEGSKSSSDPAEAASTQTSNSDDPVRLIPRPVAIAAGKLESHGRTIMLEGIDPLSIDETCQSSMGETWPCGMHARTAFRQWLRARAIMCRVPDDDAIDRVTTQCTVANQDPALWLVEMGWARPIPGGPYEEAGQKASKEKRGIYGEKPQTIVPEFNADLQSQSGLEGQPDQLDSSPALDQQPLPHLEGEFPPAPLDERT</sequence>
<feature type="region of interest" description="Disordered" evidence="1">
    <location>
        <begin position="86"/>
        <end position="150"/>
    </location>
</feature>
<organism evidence="3 4">
    <name type="scientific">Falsochrobactrum ovis</name>
    <dbReference type="NCBI Taxonomy" id="1293442"/>
    <lineage>
        <taxon>Bacteria</taxon>
        <taxon>Pseudomonadati</taxon>
        <taxon>Pseudomonadota</taxon>
        <taxon>Alphaproteobacteria</taxon>
        <taxon>Hyphomicrobiales</taxon>
        <taxon>Brucellaceae</taxon>
        <taxon>Falsochrobactrum</taxon>
    </lineage>
</organism>
<dbReference type="Proteomes" id="UP000249453">
    <property type="component" value="Unassembled WGS sequence"/>
</dbReference>
<keyword evidence="2" id="KW-0472">Membrane</keyword>
<dbReference type="InterPro" id="IPR035437">
    <property type="entry name" value="SNase_OB-fold_sf"/>
</dbReference>
<evidence type="ECO:0000256" key="2">
    <source>
        <dbReference type="SAM" id="Phobius"/>
    </source>
</evidence>
<feature type="transmembrane region" description="Helical" evidence="2">
    <location>
        <begin position="21"/>
        <end position="44"/>
    </location>
</feature>
<evidence type="ECO:0000313" key="4">
    <source>
        <dbReference type="Proteomes" id="UP000249453"/>
    </source>
</evidence>
<name>A0A364JRM3_9HYPH</name>
<feature type="compositionally biased region" description="Basic and acidic residues" evidence="1">
    <location>
        <begin position="255"/>
        <end position="267"/>
    </location>
</feature>
<gene>
    <name evidence="3" type="ORF">C7374_12413</name>
</gene>
<feature type="compositionally biased region" description="Polar residues" evidence="1">
    <location>
        <begin position="128"/>
        <end position="145"/>
    </location>
</feature>
<accession>A0A364JRM3</accession>
<dbReference type="EMBL" id="QLMK01000024">
    <property type="protein sequence ID" value="RAK25450.1"/>
    <property type="molecule type" value="Genomic_DNA"/>
</dbReference>
<dbReference type="Gene3D" id="2.40.50.90">
    <property type="match status" value="1"/>
</dbReference>
<reference evidence="3 4" key="1">
    <citation type="submission" date="2018-06" db="EMBL/GenBank/DDBJ databases">
        <title>Genomic Encyclopedia of Type Strains, Phase IV (KMG-IV): sequencing the most valuable type-strain genomes for metagenomic binning, comparative biology and taxonomic classification.</title>
        <authorList>
            <person name="Goeker M."/>
        </authorList>
    </citation>
    <scope>NUCLEOTIDE SEQUENCE [LARGE SCALE GENOMIC DNA]</scope>
    <source>
        <strain evidence="3 4">DSM 26720</strain>
    </source>
</reference>
<dbReference type="AlphaFoldDB" id="A0A364JRM3"/>
<keyword evidence="4" id="KW-1185">Reference proteome</keyword>
<protein>
    <recommendedName>
        <fullName evidence="5">Endonuclease YncB(Thermonuclease family)</fullName>
    </recommendedName>
</protein>